<dbReference type="PROSITE" id="PS51257">
    <property type="entry name" value="PROKAR_LIPOPROTEIN"/>
    <property type="match status" value="1"/>
</dbReference>
<feature type="chain" id="PRO_5046079441" evidence="1">
    <location>
        <begin position="19"/>
        <end position="247"/>
    </location>
</feature>
<keyword evidence="3" id="KW-1185">Reference proteome</keyword>
<evidence type="ECO:0000256" key="1">
    <source>
        <dbReference type="SAM" id="SignalP"/>
    </source>
</evidence>
<reference evidence="2 3" key="1">
    <citation type="submission" date="2023-05" db="EMBL/GenBank/DDBJ databases">
        <title>Genome sequence of Pinibacter sp. MAH-24.</title>
        <authorList>
            <person name="Huq M.A."/>
        </authorList>
    </citation>
    <scope>NUCLEOTIDE SEQUENCE [LARGE SCALE GENOMIC DNA]</scope>
    <source>
        <strain evidence="2 3">MAH-24</strain>
    </source>
</reference>
<feature type="signal peptide" evidence="1">
    <location>
        <begin position="1"/>
        <end position="18"/>
    </location>
</feature>
<evidence type="ECO:0000313" key="3">
    <source>
        <dbReference type="Proteomes" id="UP001226434"/>
    </source>
</evidence>
<organism evidence="2 3">
    <name type="scientific">Pinibacter soli</name>
    <dbReference type="NCBI Taxonomy" id="3044211"/>
    <lineage>
        <taxon>Bacteria</taxon>
        <taxon>Pseudomonadati</taxon>
        <taxon>Bacteroidota</taxon>
        <taxon>Chitinophagia</taxon>
        <taxon>Chitinophagales</taxon>
        <taxon>Chitinophagaceae</taxon>
        <taxon>Pinibacter</taxon>
    </lineage>
</organism>
<gene>
    <name evidence="2" type="ORF">QJ048_23020</name>
</gene>
<comment type="caution">
    <text evidence="2">The sequence shown here is derived from an EMBL/GenBank/DDBJ whole genome shotgun (WGS) entry which is preliminary data.</text>
</comment>
<protein>
    <submittedName>
        <fullName evidence="2">Uncharacterized protein</fullName>
    </submittedName>
</protein>
<sequence>MKLKNIFAGALAFCIAAATITSCNKKENPAPLPVNPTLSKTSIAMEINSTDSITISGGKAPYTITVSDNTKLTATLSDNKIILTTNSKTASSSAPITITVTGVDKGVSIATITIGDPYVDAKANSKFRFEQSGASALATIISNDSLIAGFGYNHVYRDNGKMFGSTKAKYGWASGDGKNFLFLEVNGDVKALGQKSGSRLYVRKNGSAPAWVDCSKTEVIQSASGITWITFQLQDGTKGLVVQPWIQ</sequence>
<dbReference type="Proteomes" id="UP001226434">
    <property type="component" value="Unassembled WGS sequence"/>
</dbReference>
<accession>A0ABT6RJM9</accession>
<dbReference type="EMBL" id="JASBRG010000008">
    <property type="protein sequence ID" value="MDI3322681.1"/>
    <property type="molecule type" value="Genomic_DNA"/>
</dbReference>
<proteinExistence type="predicted"/>
<keyword evidence="1" id="KW-0732">Signal</keyword>
<dbReference type="RefSeq" id="WP_282336827.1">
    <property type="nucleotide sequence ID" value="NZ_JASBRG010000008.1"/>
</dbReference>
<name>A0ABT6RJM9_9BACT</name>
<evidence type="ECO:0000313" key="2">
    <source>
        <dbReference type="EMBL" id="MDI3322681.1"/>
    </source>
</evidence>